<dbReference type="InterPro" id="IPR036052">
    <property type="entry name" value="TrpB-like_PALP_sf"/>
</dbReference>
<dbReference type="Proteomes" id="UP001595962">
    <property type="component" value="Unassembled WGS sequence"/>
</dbReference>
<reference evidence="6" key="1">
    <citation type="journal article" date="2019" name="Int. J. Syst. Evol. Microbiol.">
        <title>The Global Catalogue of Microorganisms (GCM) 10K type strain sequencing project: providing services to taxonomists for standard genome sequencing and annotation.</title>
        <authorList>
            <consortium name="The Broad Institute Genomics Platform"/>
            <consortium name="The Broad Institute Genome Sequencing Center for Infectious Disease"/>
            <person name="Wu L."/>
            <person name="Ma J."/>
        </authorList>
    </citation>
    <scope>NUCLEOTIDE SEQUENCE [LARGE SCALE GENOMIC DNA]</scope>
    <source>
        <strain evidence="6">DT28</strain>
    </source>
</reference>
<dbReference type="InterPro" id="IPR001926">
    <property type="entry name" value="TrpB-like_PALP"/>
</dbReference>
<dbReference type="SUPFAM" id="SSF53686">
    <property type="entry name" value="Tryptophan synthase beta subunit-like PLP-dependent enzymes"/>
    <property type="match status" value="1"/>
</dbReference>
<keyword evidence="3" id="KW-0663">Pyridoxal phosphate</keyword>
<evidence type="ECO:0000313" key="5">
    <source>
        <dbReference type="EMBL" id="MFC4653423.1"/>
    </source>
</evidence>
<dbReference type="PANTHER" id="PTHR43780">
    <property type="entry name" value="1-AMINOCYCLOPROPANE-1-CARBOXYLATE DEAMINASE-RELATED"/>
    <property type="match status" value="1"/>
</dbReference>
<protein>
    <submittedName>
        <fullName evidence="5">1-aminocyclopropane-1-carboxylate deaminase/D-cysteine desulfhydrase</fullName>
    </submittedName>
</protein>
<comment type="similarity">
    <text evidence="2">Belongs to the ACC deaminase/D-cysteine desulfhydrase family.</text>
</comment>
<dbReference type="InterPro" id="IPR027278">
    <property type="entry name" value="ACCD_DCysDesulf"/>
</dbReference>
<sequence>MVLTTEWQLLSHPVLCKFQHQLWICQIQSQDPQVSGNKALKLKYQLAQAVQTKNAGLLTLGGAFSNHLAATAAACHSLGLASIGLVRTDAIDLGNPTLSACQQNGMQLIAVSREHYRQRDHLEWQQHWQMQFPDYLFVPEGGTSEAAVRAVSEFPLGQTPAGQADCLVSAVGSGGTLAGLIRGAGSASVLGIQVAPDPGLSNKISRLTEGATDNWQLQPALHLPAYGKVDNTLWEFCALMKQQGIELEPIYTGKALYNLLLLIEQGLLGQGKRISFFHTGGLQGLAGLAYRGLIPSADFGQSNAPVAG</sequence>
<name>A0ABV9JHJ0_9GAMM</name>
<organism evidence="5 6">
    <name type="scientific">Rheinheimera marina</name>
    <dbReference type="NCBI Taxonomy" id="1774958"/>
    <lineage>
        <taxon>Bacteria</taxon>
        <taxon>Pseudomonadati</taxon>
        <taxon>Pseudomonadota</taxon>
        <taxon>Gammaproteobacteria</taxon>
        <taxon>Chromatiales</taxon>
        <taxon>Chromatiaceae</taxon>
        <taxon>Rheinheimera</taxon>
    </lineage>
</organism>
<dbReference type="PIRSF" id="PIRSF006278">
    <property type="entry name" value="ACCD_DCysDesulf"/>
    <property type="match status" value="1"/>
</dbReference>
<dbReference type="PANTHER" id="PTHR43780:SF2">
    <property type="entry name" value="1-AMINOCYCLOPROPANE-1-CARBOXYLATE DEAMINASE-RELATED"/>
    <property type="match status" value="1"/>
</dbReference>
<gene>
    <name evidence="5" type="ORF">ACFO3I_00150</name>
</gene>
<feature type="domain" description="Tryptophan synthase beta chain-like PALP" evidence="4">
    <location>
        <begin position="34"/>
        <end position="280"/>
    </location>
</feature>
<dbReference type="EMBL" id="JBHSGB010000001">
    <property type="protein sequence ID" value="MFC4653423.1"/>
    <property type="molecule type" value="Genomic_DNA"/>
</dbReference>
<proteinExistence type="inferred from homology"/>
<evidence type="ECO:0000256" key="2">
    <source>
        <dbReference type="ARBA" id="ARBA00008639"/>
    </source>
</evidence>
<evidence type="ECO:0000259" key="4">
    <source>
        <dbReference type="Pfam" id="PF00291"/>
    </source>
</evidence>
<evidence type="ECO:0000256" key="1">
    <source>
        <dbReference type="ARBA" id="ARBA00001933"/>
    </source>
</evidence>
<comment type="cofactor">
    <cofactor evidence="1">
        <name>pyridoxal 5'-phosphate</name>
        <dbReference type="ChEBI" id="CHEBI:597326"/>
    </cofactor>
</comment>
<accession>A0ABV9JHJ0</accession>
<comment type="caution">
    <text evidence="5">The sequence shown here is derived from an EMBL/GenBank/DDBJ whole genome shotgun (WGS) entry which is preliminary data.</text>
</comment>
<dbReference type="RefSeq" id="WP_377330712.1">
    <property type="nucleotide sequence ID" value="NZ_JBHSGB010000001.1"/>
</dbReference>
<evidence type="ECO:0000313" key="6">
    <source>
        <dbReference type="Proteomes" id="UP001595962"/>
    </source>
</evidence>
<dbReference type="Pfam" id="PF00291">
    <property type="entry name" value="PALP"/>
    <property type="match status" value="1"/>
</dbReference>
<dbReference type="Gene3D" id="3.40.50.1100">
    <property type="match status" value="2"/>
</dbReference>
<keyword evidence="6" id="KW-1185">Reference proteome</keyword>
<evidence type="ECO:0000256" key="3">
    <source>
        <dbReference type="ARBA" id="ARBA00022898"/>
    </source>
</evidence>